<feature type="transmembrane region" description="Helical" evidence="6">
    <location>
        <begin position="421"/>
        <end position="441"/>
    </location>
</feature>
<dbReference type="EMBL" id="CAXDID020000153">
    <property type="protein sequence ID" value="CAL6042388.1"/>
    <property type="molecule type" value="Genomic_DNA"/>
</dbReference>
<evidence type="ECO:0000256" key="5">
    <source>
        <dbReference type="ARBA" id="ARBA00023136"/>
    </source>
</evidence>
<evidence type="ECO:0000256" key="3">
    <source>
        <dbReference type="ARBA" id="ARBA00022692"/>
    </source>
</evidence>
<feature type="transmembrane region" description="Helical" evidence="6">
    <location>
        <begin position="262"/>
        <end position="286"/>
    </location>
</feature>
<dbReference type="InterPro" id="IPR036259">
    <property type="entry name" value="MFS_trans_sf"/>
</dbReference>
<feature type="transmembrane region" description="Helical" evidence="6">
    <location>
        <begin position="392"/>
        <end position="415"/>
    </location>
</feature>
<dbReference type="PANTHER" id="PTHR48022:SF2">
    <property type="entry name" value="PLASTIDIC GLUCOSE TRANSPORTER 4"/>
    <property type="match status" value="1"/>
</dbReference>
<comment type="subcellular location">
    <subcellularLocation>
        <location evidence="1">Membrane</location>
        <topology evidence="1">Multi-pass membrane protein</topology>
    </subcellularLocation>
</comment>
<dbReference type="EMBL" id="CATOUU010000710">
    <property type="protein sequence ID" value="CAI9943077.1"/>
    <property type="molecule type" value="Genomic_DNA"/>
</dbReference>
<dbReference type="Pfam" id="PF00083">
    <property type="entry name" value="Sugar_tr"/>
    <property type="match status" value="1"/>
</dbReference>
<feature type="transmembrane region" description="Helical" evidence="6">
    <location>
        <begin position="134"/>
        <end position="155"/>
    </location>
</feature>
<feature type="transmembrane region" description="Helical" evidence="6">
    <location>
        <begin position="298"/>
        <end position="316"/>
    </location>
</feature>
<comment type="caution">
    <text evidence="8">The sequence shown here is derived from an EMBL/GenBank/DDBJ whole genome shotgun (WGS) entry which is preliminary data.</text>
</comment>
<comment type="similarity">
    <text evidence="2">Belongs to the major facilitator superfamily. Sugar transporter (TC 2.A.1.1) family.</text>
</comment>
<dbReference type="PANTHER" id="PTHR48022">
    <property type="entry name" value="PLASTIDIC GLUCOSE TRANSPORTER 4"/>
    <property type="match status" value="1"/>
</dbReference>
<dbReference type="GO" id="GO:0016020">
    <property type="term" value="C:membrane"/>
    <property type="evidence" value="ECO:0007669"/>
    <property type="project" value="UniProtKB-SubCell"/>
</dbReference>
<dbReference type="Gene3D" id="1.20.1250.20">
    <property type="entry name" value="MFS general substrate transporter like domains"/>
    <property type="match status" value="2"/>
</dbReference>
<dbReference type="SUPFAM" id="SSF103473">
    <property type="entry name" value="MFS general substrate transporter"/>
    <property type="match status" value="1"/>
</dbReference>
<evidence type="ECO:0000256" key="4">
    <source>
        <dbReference type="ARBA" id="ARBA00022989"/>
    </source>
</evidence>
<evidence type="ECO:0000256" key="2">
    <source>
        <dbReference type="ARBA" id="ARBA00010992"/>
    </source>
</evidence>
<reference evidence="9 10" key="2">
    <citation type="submission" date="2024-07" db="EMBL/GenBank/DDBJ databases">
        <authorList>
            <person name="Akdeniz Z."/>
        </authorList>
    </citation>
    <scope>NUCLEOTIDE SEQUENCE [LARGE SCALE GENOMIC DNA]</scope>
</reference>
<accession>A0AA86U9W4</accession>
<evidence type="ECO:0000259" key="7">
    <source>
        <dbReference type="PROSITE" id="PS50850"/>
    </source>
</evidence>
<feature type="transmembrane region" description="Helical" evidence="6">
    <location>
        <begin position="78"/>
        <end position="98"/>
    </location>
</feature>
<name>A0AA86U9W4_9EUKA</name>
<dbReference type="InterPro" id="IPR050360">
    <property type="entry name" value="MFS_Sugar_Transporters"/>
</dbReference>
<dbReference type="AlphaFoldDB" id="A0AA86U9W4"/>
<evidence type="ECO:0000313" key="9">
    <source>
        <dbReference type="EMBL" id="CAL6042388.1"/>
    </source>
</evidence>
<feature type="transmembrane region" description="Helical" evidence="6">
    <location>
        <begin position="356"/>
        <end position="380"/>
    </location>
</feature>
<sequence length="496" mass="55597">MEFDTKIVSAISGFNWGYSLTNLPVQIIEKYAEITKLEEVTAAMLSTLEVALCVGSAVGCMMTPLYAGKLGLTNSLRILFVLFIFVNIATMVPVHWIYLTGIRFMAGFMTSSISSLTPLLVAEVLDPHAREKTMMMFAICLNSGVLIAYLVHLAISFQYTFWFMSFALPIIYSLVALFCLWRVNKLYRLKRMEHTKGHGDNLMTNDSTSTMSQPDGDMIPESSAQFIATTAEETSNTFQKRMETAPESSFNQKLTRSQFIRIAYVTVSLGMMQMFTGVDAIVVYASEIFGSLFTSSRAGIFGSLILGVFNLSYTFIAAPFAERQPRRIMLMIGVIGVGVFHFVIAVLYFIKAPTVYVLISLMLLFLSYNIGPEPIVFMFFSEMFPEKYKIQLNGLGYTVNWISSIISVFIFDFFVGGNEQYVYMFFGTMTLILGISGTLLAPETFHKSLAEIELQIRAWTRKERHQKDAVPKVALKMSTVASPTSHLTQQSEGLLE</sequence>
<evidence type="ECO:0000256" key="6">
    <source>
        <dbReference type="SAM" id="Phobius"/>
    </source>
</evidence>
<organism evidence="8">
    <name type="scientific">Hexamita inflata</name>
    <dbReference type="NCBI Taxonomy" id="28002"/>
    <lineage>
        <taxon>Eukaryota</taxon>
        <taxon>Metamonada</taxon>
        <taxon>Diplomonadida</taxon>
        <taxon>Hexamitidae</taxon>
        <taxon>Hexamitinae</taxon>
        <taxon>Hexamita</taxon>
    </lineage>
</organism>
<feature type="domain" description="Major facilitator superfamily (MFS) profile" evidence="7">
    <location>
        <begin position="5"/>
        <end position="445"/>
    </location>
</feature>
<evidence type="ECO:0000256" key="1">
    <source>
        <dbReference type="ARBA" id="ARBA00004141"/>
    </source>
</evidence>
<feature type="transmembrane region" description="Helical" evidence="6">
    <location>
        <begin position="161"/>
        <end position="183"/>
    </location>
</feature>
<keyword evidence="10" id="KW-1185">Reference proteome</keyword>
<dbReference type="InterPro" id="IPR005828">
    <property type="entry name" value="MFS_sugar_transport-like"/>
</dbReference>
<dbReference type="InterPro" id="IPR020846">
    <property type="entry name" value="MFS_dom"/>
</dbReference>
<keyword evidence="3 6" id="KW-0812">Transmembrane</keyword>
<evidence type="ECO:0000313" key="8">
    <source>
        <dbReference type="EMBL" id="CAI9943077.1"/>
    </source>
</evidence>
<feature type="transmembrane region" description="Helical" evidence="6">
    <location>
        <begin position="328"/>
        <end position="350"/>
    </location>
</feature>
<feature type="transmembrane region" description="Helical" evidence="6">
    <location>
        <begin position="43"/>
        <end position="66"/>
    </location>
</feature>
<evidence type="ECO:0000313" key="10">
    <source>
        <dbReference type="Proteomes" id="UP001642409"/>
    </source>
</evidence>
<keyword evidence="4 6" id="KW-1133">Transmembrane helix</keyword>
<dbReference type="Proteomes" id="UP001642409">
    <property type="component" value="Unassembled WGS sequence"/>
</dbReference>
<proteinExistence type="inferred from homology"/>
<dbReference type="PROSITE" id="PS50850">
    <property type="entry name" value="MFS"/>
    <property type="match status" value="1"/>
</dbReference>
<reference evidence="8" key="1">
    <citation type="submission" date="2023-06" db="EMBL/GenBank/DDBJ databases">
        <authorList>
            <person name="Kurt Z."/>
        </authorList>
    </citation>
    <scope>NUCLEOTIDE SEQUENCE</scope>
</reference>
<dbReference type="GO" id="GO:0005351">
    <property type="term" value="F:carbohydrate:proton symporter activity"/>
    <property type="evidence" value="ECO:0007669"/>
    <property type="project" value="TreeGrafter"/>
</dbReference>
<keyword evidence="5 6" id="KW-0472">Membrane</keyword>
<gene>
    <name evidence="8" type="ORF">HINF_LOCUS30722</name>
    <name evidence="9" type="ORF">HINF_LOCUS39570</name>
</gene>
<protein>
    <submittedName>
        <fullName evidence="8">Hexose transporter</fullName>
    </submittedName>
    <submittedName>
        <fullName evidence="9">Hexose_transporter</fullName>
    </submittedName>
</protein>